<dbReference type="InterPro" id="IPR054184">
    <property type="entry name" value="DUF6890"/>
</dbReference>
<sequence>MPITDETLAQALFIETQQQELLTVAVNNGICMALNGDE</sequence>
<dbReference type="EMBL" id="AUXX01000045">
    <property type="protein sequence ID" value="KZN61557.1"/>
    <property type="molecule type" value="Genomic_DNA"/>
</dbReference>
<evidence type="ECO:0000313" key="1">
    <source>
        <dbReference type="EMBL" id="KZN61557.1"/>
    </source>
</evidence>
<accession>A0A162BG57</accession>
<proteinExistence type="predicted"/>
<evidence type="ECO:0000313" key="2">
    <source>
        <dbReference type="Proteomes" id="UP000076661"/>
    </source>
</evidence>
<dbReference type="AlphaFoldDB" id="A0A162BG57"/>
<name>A0A162BG57_9GAMM</name>
<comment type="caution">
    <text evidence="1">The sequence shown here is derived from an EMBL/GenBank/DDBJ whole genome shotgun (WGS) entry which is preliminary data.</text>
</comment>
<dbReference type="PATRIC" id="fig|1365257.3.peg.4452"/>
<dbReference type="Pfam" id="PF21830">
    <property type="entry name" value="DUF6890"/>
    <property type="match status" value="1"/>
</dbReference>
<protein>
    <submittedName>
        <fullName evidence="1">Uncharacterized protein</fullName>
    </submittedName>
</protein>
<dbReference type="Proteomes" id="UP000076661">
    <property type="component" value="Unassembled WGS sequence"/>
</dbReference>
<reference evidence="1 2" key="1">
    <citation type="submission" date="2013-07" db="EMBL/GenBank/DDBJ databases">
        <title>Comparative Genomic and Metabolomic Analysis of Twelve Strains of Pseudoalteromonas luteoviolacea.</title>
        <authorList>
            <person name="Vynne N.G."/>
            <person name="Mansson M."/>
            <person name="Gram L."/>
        </authorList>
    </citation>
    <scope>NUCLEOTIDE SEQUENCE [LARGE SCALE GENOMIC DNA]</scope>
    <source>
        <strain evidence="1 2">S4060-1</strain>
    </source>
</reference>
<gene>
    <name evidence="1" type="ORF">N478_05675</name>
</gene>
<organism evidence="1 2">
    <name type="scientific">Pseudoalteromonas luteoviolacea S4060-1</name>
    <dbReference type="NCBI Taxonomy" id="1365257"/>
    <lineage>
        <taxon>Bacteria</taxon>
        <taxon>Pseudomonadati</taxon>
        <taxon>Pseudomonadota</taxon>
        <taxon>Gammaproteobacteria</taxon>
        <taxon>Alteromonadales</taxon>
        <taxon>Pseudoalteromonadaceae</taxon>
        <taxon>Pseudoalteromonas</taxon>
    </lineage>
</organism>